<feature type="compositionally biased region" description="Polar residues" evidence="1">
    <location>
        <begin position="12"/>
        <end position="26"/>
    </location>
</feature>
<organism evidence="2 3">
    <name type="scientific">Solanum tuberosum</name>
    <name type="common">Potato</name>
    <dbReference type="NCBI Taxonomy" id="4113"/>
    <lineage>
        <taxon>Eukaryota</taxon>
        <taxon>Viridiplantae</taxon>
        <taxon>Streptophyta</taxon>
        <taxon>Embryophyta</taxon>
        <taxon>Tracheophyta</taxon>
        <taxon>Spermatophyta</taxon>
        <taxon>Magnoliopsida</taxon>
        <taxon>eudicotyledons</taxon>
        <taxon>Gunneridae</taxon>
        <taxon>Pentapetalae</taxon>
        <taxon>asterids</taxon>
        <taxon>lamiids</taxon>
        <taxon>Solanales</taxon>
        <taxon>Solanaceae</taxon>
        <taxon>Solanoideae</taxon>
        <taxon>Solaneae</taxon>
        <taxon>Solanum</taxon>
    </lineage>
</organism>
<feature type="compositionally biased region" description="Basic and acidic residues" evidence="1">
    <location>
        <begin position="1"/>
        <end position="11"/>
    </location>
</feature>
<sequence>MFMKYRDDDLTRSLSNDKSNRGNQIFKQDDLMKTGKQEQHSMSIFNNLSPRNHQNIGDSQLYNRTTKDFPEEPQNLQKSTPKVSDG</sequence>
<feature type="compositionally biased region" description="Basic and acidic residues" evidence="1">
    <location>
        <begin position="27"/>
        <end position="39"/>
    </location>
</feature>
<comment type="caution">
    <text evidence="2">The sequence shown here is derived from an EMBL/GenBank/DDBJ whole genome shotgun (WGS) entry which is preliminary data.</text>
</comment>
<feature type="compositionally biased region" description="Polar residues" evidence="1">
    <location>
        <begin position="40"/>
        <end position="64"/>
    </location>
</feature>
<evidence type="ECO:0000256" key="1">
    <source>
        <dbReference type="SAM" id="MobiDB-lite"/>
    </source>
</evidence>
<protein>
    <submittedName>
        <fullName evidence="2">Uncharacterized protein</fullName>
    </submittedName>
</protein>
<proteinExistence type="predicted"/>
<feature type="compositionally biased region" description="Polar residues" evidence="1">
    <location>
        <begin position="74"/>
        <end position="86"/>
    </location>
</feature>
<keyword evidence="3" id="KW-1185">Reference proteome</keyword>
<evidence type="ECO:0000313" key="3">
    <source>
        <dbReference type="Proteomes" id="UP000826656"/>
    </source>
</evidence>
<gene>
    <name evidence="2" type="ORF">KY290_013641</name>
</gene>
<dbReference type="Proteomes" id="UP000826656">
    <property type="component" value="Unassembled WGS sequence"/>
</dbReference>
<evidence type="ECO:0000313" key="2">
    <source>
        <dbReference type="EMBL" id="KAH0769660.1"/>
    </source>
</evidence>
<accession>A0ABQ7VMA7</accession>
<name>A0ABQ7VMA7_SOLTU</name>
<dbReference type="EMBL" id="JAIVGD010000011">
    <property type="protein sequence ID" value="KAH0769660.1"/>
    <property type="molecule type" value="Genomic_DNA"/>
</dbReference>
<reference evidence="2 3" key="1">
    <citation type="journal article" date="2021" name="bioRxiv">
        <title>Chromosome-scale and haplotype-resolved genome assembly of a tetraploid potato cultivar.</title>
        <authorList>
            <person name="Sun H."/>
            <person name="Jiao W.-B."/>
            <person name="Krause K."/>
            <person name="Campoy J.A."/>
            <person name="Goel M."/>
            <person name="Folz-Donahue K."/>
            <person name="Kukat C."/>
            <person name="Huettel B."/>
            <person name="Schneeberger K."/>
        </authorList>
    </citation>
    <scope>NUCLEOTIDE SEQUENCE [LARGE SCALE GENOMIC DNA]</scope>
    <source>
        <strain evidence="2">SolTubOtavaFocal</strain>
        <tissue evidence="2">Leaves</tissue>
    </source>
</reference>
<feature type="region of interest" description="Disordered" evidence="1">
    <location>
        <begin position="1"/>
        <end position="86"/>
    </location>
</feature>